<sequence>MSERSDNPPLGRHGPLESGSFFVSGWSEDPPRGHHSSTPPKLTSFSVSEQSNNPPLGRHGLLDSASFFVPGRPEDPPLGCHGLPRSALYSVPGRSDNPPPGRRHGPPKSVSFSVPERPPSALKIIHAGGVAEYYYMATPAARILEKYPSFILARPDVFRRPWDSVVHEDEILIPGQKYYVVPQCTLKKLRRRIKKNSGIIINNNTNNLSFISQSSQDSSKKAQQHTSIIKKKSSSDHKNKARNRRVRFLGIDCKQDYSSCSVSLEMISKENHEKILNDPQRICRARNGQRWRNNARIYVELKGVHNQSSSFHEALEVYVNFLW</sequence>
<feature type="region of interest" description="Disordered" evidence="1">
    <location>
        <begin position="221"/>
        <end position="241"/>
    </location>
</feature>
<keyword evidence="3" id="KW-1185">Reference proteome</keyword>
<comment type="caution">
    <text evidence="2">The sequence shown here is derived from an EMBL/GenBank/DDBJ whole genome shotgun (WGS) entry which is preliminary data.</text>
</comment>
<gene>
    <name evidence="2" type="ORF">HAX54_007405</name>
</gene>
<feature type="region of interest" description="Disordered" evidence="1">
    <location>
        <begin position="1"/>
        <end position="115"/>
    </location>
</feature>
<evidence type="ECO:0000256" key="1">
    <source>
        <dbReference type="SAM" id="MobiDB-lite"/>
    </source>
</evidence>
<feature type="compositionally biased region" description="Polar residues" evidence="1">
    <location>
        <begin position="36"/>
        <end position="54"/>
    </location>
</feature>
<accession>A0ABS8TBP4</accession>
<dbReference type="EMBL" id="JACEIK010001380">
    <property type="protein sequence ID" value="MCD7468860.1"/>
    <property type="molecule type" value="Genomic_DNA"/>
</dbReference>
<evidence type="ECO:0000313" key="2">
    <source>
        <dbReference type="EMBL" id="MCD7468860.1"/>
    </source>
</evidence>
<name>A0ABS8TBP4_DATST</name>
<evidence type="ECO:0000313" key="3">
    <source>
        <dbReference type="Proteomes" id="UP000823775"/>
    </source>
</evidence>
<dbReference type="Proteomes" id="UP000823775">
    <property type="component" value="Unassembled WGS sequence"/>
</dbReference>
<reference evidence="2 3" key="1">
    <citation type="journal article" date="2021" name="BMC Genomics">
        <title>Datura genome reveals duplications of psychoactive alkaloid biosynthetic genes and high mutation rate following tissue culture.</title>
        <authorList>
            <person name="Rajewski A."/>
            <person name="Carter-House D."/>
            <person name="Stajich J."/>
            <person name="Litt A."/>
        </authorList>
    </citation>
    <scope>NUCLEOTIDE SEQUENCE [LARGE SCALE GENOMIC DNA]</scope>
    <source>
        <strain evidence="2">AR-01</strain>
    </source>
</reference>
<organism evidence="2 3">
    <name type="scientific">Datura stramonium</name>
    <name type="common">Jimsonweed</name>
    <name type="synonym">Common thornapple</name>
    <dbReference type="NCBI Taxonomy" id="4076"/>
    <lineage>
        <taxon>Eukaryota</taxon>
        <taxon>Viridiplantae</taxon>
        <taxon>Streptophyta</taxon>
        <taxon>Embryophyta</taxon>
        <taxon>Tracheophyta</taxon>
        <taxon>Spermatophyta</taxon>
        <taxon>Magnoliopsida</taxon>
        <taxon>eudicotyledons</taxon>
        <taxon>Gunneridae</taxon>
        <taxon>Pentapetalae</taxon>
        <taxon>asterids</taxon>
        <taxon>lamiids</taxon>
        <taxon>Solanales</taxon>
        <taxon>Solanaceae</taxon>
        <taxon>Solanoideae</taxon>
        <taxon>Datureae</taxon>
        <taxon>Datura</taxon>
    </lineage>
</organism>
<dbReference type="Pfam" id="PF14009">
    <property type="entry name" value="PADRE"/>
    <property type="match status" value="1"/>
</dbReference>
<dbReference type="InterPro" id="IPR025322">
    <property type="entry name" value="PADRE_dom"/>
</dbReference>
<protein>
    <submittedName>
        <fullName evidence="2">Uncharacterized protein</fullName>
    </submittedName>
</protein>
<dbReference type="PANTHER" id="PTHR33052">
    <property type="entry name" value="DUF4228 DOMAIN PROTEIN-RELATED"/>
    <property type="match status" value="1"/>
</dbReference>
<proteinExistence type="predicted"/>